<comment type="cofactor">
    <cofactor evidence="1">
        <name>a divalent metal cation</name>
        <dbReference type="ChEBI" id="CHEBI:60240"/>
    </cofactor>
</comment>
<evidence type="ECO:0000256" key="1">
    <source>
        <dbReference type="ARBA" id="ARBA00001968"/>
    </source>
</evidence>
<dbReference type="GO" id="GO:0016832">
    <property type="term" value="F:aldehyde-lyase activity"/>
    <property type="evidence" value="ECO:0007669"/>
    <property type="project" value="UniProtKB-ARBA"/>
</dbReference>
<evidence type="ECO:0000256" key="5">
    <source>
        <dbReference type="ARBA" id="ARBA00023317"/>
    </source>
</evidence>
<keyword evidence="11" id="KW-1185">Reference proteome</keyword>
<protein>
    <submittedName>
        <fullName evidence="8">2,4-dihydroxyhept-2-ene-1,7-dioic acid aldolase</fullName>
    </submittedName>
    <submittedName>
        <fullName evidence="9">4-hydroxy-2-oxoheptanedioate aldolase</fullName>
        <ecNumber evidence="9">4.1.2.52</ecNumber>
    </submittedName>
</protein>
<evidence type="ECO:0000256" key="2">
    <source>
        <dbReference type="ARBA" id="ARBA00005568"/>
    </source>
</evidence>
<organism evidence="8 10">
    <name type="scientific">Xanthobacter flavus</name>
    <dbReference type="NCBI Taxonomy" id="281"/>
    <lineage>
        <taxon>Bacteria</taxon>
        <taxon>Pseudomonadati</taxon>
        <taxon>Pseudomonadota</taxon>
        <taxon>Alphaproteobacteria</taxon>
        <taxon>Hyphomicrobiales</taxon>
        <taxon>Xanthobacteraceae</taxon>
        <taxon>Xanthobacter</taxon>
    </lineage>
</organism>
<comment type="caution">
    <text evidence="8">The sequence shown here is derived from an EMBL/GenBank/DDBJ whole genome shotgun (WGS) entry which is preliminary data.</text>
</comment>
<feature type="domain" description="HpcH/HpaI aldolase/citrate lyase" evidence="7">
    <location>
        <begin position="19"/>
        <end position="245"/>
    </location>
</feature>
<evidence type="ECO:0000259" key="7">
    <source>
        <dbReference type="Pfam" id="PF03328"/>
    </source>
</evidence>
<evidence type="ECO:0000313" key="9">
    <source>
        <dbReference type="EMBL" id="MDR6335529.1"/>
    </source>
</evidence>
<proteinExistence type="inferred from homology"/>
<dbReference type="FunFam" id="3.20.20.60:FF:000004">
    <property type="entry name" value="5-keto-4-deoxy-D-glucarate aldolase"/>
    <property type="match status" value="1"/>
</dbReference>
<dbReference type="EMBL" id="JAVDPY010000008">
    <property type="protein sequence ID" value="MDR6335529.1"/>
    <property type="molecule type" value="Genomic_DNA"/>
</dbReference>
<reference evidence="8" key="1">
    <citation type="submission" date="2022-12" db="EMBL/GenBank/DDBJ databases">
        <title>Reference genome sequencing for broad-spectrum identification of bacterial and archaeal isolates by mass spectrometry.</title>
        <authorList>
            <person name="Sekiguchi Y."/>
            <person name="Tourlousse D.M."/>
        </authorList>
    </citation>
    <scope>NUCLEOTIDE SEQUENCE</scope>
    <source>
        <strain evidence="8">301</strain>
    </source>
</reference>
<dbReference type="Proteomes" id="UP001144397">
    <property type="component" value="Unassembled WGS sequence"/>
</dbReference>
<dbReference type="RefSeq" id="WP_281809509.1">
    <property type="nucleotide sequence ID" value="NZ_BSDO01000008.1"/>
</dbReference>
<keyword evidence="4 9" id="KW-0456">Lyase</keyword>
<evidence type="ECO:0000256" key="3">
    <source>
        <dbReference type="ARBA" id="ARBA00022723"/>
    </source>
</evidence>
<dbReference type="Pfam" id="PF03328">
    <property type="entry name" value="HpcH_HpaI"/>
    <property type="match status" value="1"/>
</dbReference>
<comment type="catalytic activity">
    <reaction evidence="6">
        <text>D-glyceraldehyde + pyruvate = 2-dehydro-3-deoxy-L-galactonate</text>
        <dbReference type="Rhea" id="RHEA:80055"/>
        <dbReference type="ChEBI" id="CHEBI:15361"/>
        <dbReference type="ChEBI" id="CHEBI:17378"/>
        <dbReference type="ChEBI" id="CHEBI:75545"/>
    </reaction>
</comment>
<dbReference type="EMBL" id="BSDO01000008">
    <property type="protein sequence ID" value="GLI24793.1"/>
    <property type="molecule type" value="Genomic_DNA"/>
</dbReference>
<keyword evidence="3" id="KW-0479">Metal-binding</keyword>
<name>A0A9W6CLV2_XANFL</name>
<dbReference type="GO" id="GO:0046872">
    <property type="term" value="F:metal ion binding"/>
    <property type="evidence" value="ECO:0007669"/>
    <property type="project" value="UniProtKB-KW"/>
</dbReference>
<dbReference type="InterPro" id="IPR015813">
    <property type="entry name" value="Pyrv/PenolPyrv_kinase-like_dom"/>
</dbReference>
<sequence>MSQFPKNSFKKALAAGRQQVGLWAALANPYTAEICAAANFDWLLLDAEHGPNDLPLILSQLQAVASYGTHAVVRLPTGEADLIKQYLDIGATTLMIPMVETIVDAENLVKATRYPPLGIRGVGSALARASRWNRVSGYLSRSADEICLLVQVESRRGLENAQAIARVDGIDGVFIGPSDLAASLGHLGNTGHAEVEHAIDLVVSAIAKTGKASGILAFDEARARRYLGCGVQFVAVGSDVSLLVRAIDGLRAKFIPNLPLSADRSAEAGY</sequence>
<dbReference type="InterPro" id="IPR040442">
    <property type="entry name" value="Pyrv_kinase-like_dom_sf"/>
</dbReference>
<dbReference type="SUPFAM" id="SSF51621">
    <property type="entry name" value="Phosphoenolpyruvate/pyruvate domain"/>
    <property type="match status" value="1"/>
</dbReference>
<dbReference type="InterPro" id="IPR050251">
    <property type="entry name" value="HpcH-HpaI_aldolase"/>
</dbReference>
<evidence type="ECO:0000313" key="11">
    <source>
        <dbReference type="Proteomes" id="UP001245370"/>
    </source>
</evidence>
<evidence type="ECO:0000313" key="10">
    <source>
        <dbReference type="Proteomes" id="UP001144397"/>
    </source>
</evidence>
<dbReference type="Proteomes" id="UP001245370">
    <property type="component" value="Unassembled WGS sequence"/>
</dbReference>
<reference evidence="9 11" key="2">
    <citation type="submission" date="2023-07" db="EMBL/GenBank/DDBJ databases">
        <title>Genomic Encyclopedia of Type Strains, Phase IV (KMG-IV): sequencing the most valuable type-strain genomes for metagenomic binning, comparative biology and taxonomic classification.</title>
        <authorList>
            <person name="Goeker M."/>
        </authorList>
    </citation>
    <scope>NUCLEOTIDE SEQUENCE [LARGE SCALE GENOMIC DNA]</scope>
    <source>
        <strain evidence="9 11">DSM 338</strain>
    </source>
</reference>
<comment type="similarity">
    <text evidence="2">Belongs to the HpcH/HpaI aldolase family.</text>
</comment>
<accession>A0A9W6CLV2</accession>
<dbReference type="Gene3D" id="3.20.20.60">
    <property type="entry name" value="Phosphoenolpyruvate-binding domains"/>
    <property type="match status" value="1"/>
</dbReference>
<gene>
    <name evidence="8" type="primary">hpcH</name>
    <name evidence="9" type="ORF">GGQ86_004025</name>
    <name evidence="8" type="ORF">XFLAVUS301_44670</name>
</gene>
<dbReference type="EC" id="4.1.2.52" evidence="9"/>
<dbReference type="GO" id="GO:0005737">
    <property type="term" value="C:cytoplasm"/>
    <property type="evidence" value="ECO:0007669"/>
    <property type="project" value="TreeGrafter"/>
</dbReference>
<dbReference type="GeneID" id="95765237"/>
<evidence type="ECO:0000256" key="6">
    <source>
        <dbReference type="ARBA" id="ARBA00045074"/>
    </source>
</evidence>
<dbReference type="AlphaFoldDB" id="A0A9W6CLV2"/>
<evidence type="ECO:0000256" key="4">
    <source>
        <dbReference type="ARBA" id="ARBA00023239"/>
    </source>
</evidence>
<keyword evidence="5" id="KW-0670">Pyruvate</keyword>
<dbReference type="PANTHER" id="PTHR30502:SF0">
    <property type="entry name" value="PHOSPHOENOLPYRUVATE CARBOXYLASE FAMILY PROTEIN"/>
    <property type="match status" value="1"/>
</dbReference>
<dbReference type="InterPro" id="IPR005000">
    <property type="entry name" value="Aldolase/citrate-lyase_domain"/>
</dbReference>
<dbReference type="PANTHER" id="PTHR30502">
    <property type="entry name" value="2-KETO-3-DEOXY-L-RHAMNONATE ALDOLASE"/>
    <property type="match status" value="1"/>
</dbReference>
<evidence type="ECO:0000313" key="8">
    <source>
        <dbReference type="EMBL" id="GLI24793.1"/>
    </source>
</evidence>